<evidence type="ECO:0000259" key="9">
    <source>
        <dbReference type="Pfam" id="PF21269"/>
    </source>
</evidence>
<reference evidence="11" key="1">
    <citation type="journal article" date="2021" name="BMC Genomics">
        <title>Chromosome-level genome assembly and manually-curated proteome of model necrotroph Parastagonospora nodorum Sn15 reveals a genome-wide trove of candidate effector homologs, and redundancy of virulence-related functions within an accessory chromosome.</title>
        <authorList>
            <person name="Bertazzoni S."/>
            <person name="Jones D.A.B."/>
            <person name="Phan H.T."/>
            <person name="Tan K.-C."/>
            <person name="Hane J.K."/>
        </authorList>
    </citation>
    <scope>NUCLEOTIDE SEQUENCE [LARGE SCALE GENOMIC DNA]</scope>
    <source>
        <strain evidence="11">SN15 / ATCC MYA-4574 / FGSC 10173)</strain>
    </source>
</reference>
<evidence type="ECO:0000256" key="5">
    <source>
        <dbReference type="ARBA" id="ARBA00022679"/>
    </source>
</evidence>
<dbReference type="InterPro" id="IPR001296">
    <property type="entry name" value="Glyco_trans_1"/>
</dbReference>
<comment type="subunit">
    <text evidence="2">Homodimer.</text>
</comment>
<keyword evidence="6" id="KW-0119">Carbohydrate metabolism</keyword>
<feature type="domain" description="Glycosyl transferase family 1" evidence="8">
    <location>
        <begin position="483"/>
        <end position="637"/>
    </location>
</feature>
<name>A0A7U2FD79_PHANO</name>
<dbReference type="GO" id="GO:0016757">
    <property type="term" value="F:glycosyltransferase activity"/>
    <property type="evidence" value="ECO:0007669"/>
    <property type="project" value="UniProtKB-KW"/>
</dbReference>
<evidence type="ECO:0000256" key="1">
    <source>
        <dbReference type="ARBA" id="ARBA00009481"/>
    </source>
</evidence>
<dbReference type="SUPFAM" id="SSF53756">
    <property type="entry name" value="UDP-Glycosyltransferase/glycogen phosphorylase"/>
    <property type="match status" value="1"/>
</dbReference>
<feature type="domain" description="Trehalose synthase N-terminal" evidence="9">
    <location>
        <begin position="269"/>
        <end position="435"/>
    </location>
</feature>
<dbReference type="Proteomes" id="UP000663193">
    <property type="component" value="Chromosome 11"/>
</dbReference>
<evidence type="ECO:0000256" key="6">
    <source>
        <dbReference type="ARBA" id="ARBA00023277"/>
    </source>
</evidence>
<dbReference type="VEuPathDB" id="FungiDB:JI435_093390"/>
<dbReference type="AlphaFoldDB" id="A0A7U2FD79"/>
<evidence type="ECO:0000259" key="8">
    <source>
        <dbReference type="Pfam" id="PF00534"/>
    </source>
</evidence>
<evidence type="ECO:0000256" key="4">
    <source>
        <dbReference type="ARBA" id="ARBA00022676"/>
    </source>
</evidence>
<proteinExistence type="inferred from homology"/>
<accession>A0A7U2FD79</accession>
<dbReference type="PANTHER" id="PTHR47779:SF1">
    <property type="entry name" value="SYNTHASE (CCG-9), PUTATIVE (AFU_ORTHOLOGUE AFUA_3G12100)-RELATED"/>
    <property type="match status" value="1"/>
</dbReference>
<dbReference type="Pfam" id="PF21269">
    <property type="entry name" value="TreT_GT1"/>
    <property type="match status" value="1"/>
</dbReference>
<protein>
    <recommendedName>
        <fullName evidence="12">Glycosyl transferase family 1 domain-containing protein</fullName>
    </recommendedName>
</protein>
<evidence type="ECO:0000313" key="10">
    <source>
        <dbReference type="EMBL" id="QRD00806.1"/>
    </source>
</evidence>
<feature type="region of interest" description="Disordered" evidence="7">
    <location>
        <begin position="89"/>
        <end position="116"/>
    </location>
</feature>
<evidence type="ECO:0000313" key="11">
    <source>
        <dbReference type="Proteomes" id="UP000663193"/>
    </source>
</evidence>
<dbReference type="Gene3D" id="3.40.50.2000">
    <property type="entry name" value="Glycogen Phosphorylase B"/>
    <property type="match status" value="2"/>
</dbReference>
<dbReference type="GO" id="GO:0006006">
    <property type="term" value="P:glucose metabolic process"/>
    <property type="evidence" value="ECO:0007669"/>
    <property type="project" value="UniProtKB-KW"/>
</dbReference>
<keyword evidence="11" id="KW-1185">Reference proteome</keyword>
<dbReference type="OrthoDB" id="937291at2759"/>
<evidence type="ECO:0000256" key="3">
    <source>
        <dbReference type="ARBA" id="ARBA00022526"/>
    </source>
</evidence>
<evidence type="ECO:0000256" key="2">
    <source>
        <dbReference type="ARBA" id="ARBA00011738"/>
    </source>
</evidence>
<evidence type="ECO:0008006" key="12">
    <source>
        <dbReference type="Google" id="ProtNLM"/>
    </source>
</evidence>
<sequence>MSAITPDQSAASPMRSKSPAFKNLRMQEAYIRDNSIKAKGHKRLDVVYLGIAIAKDEHHPDEFVIGITAHDGTYSINYTAGKYPPGEVSAASGSELSSGSSSGVDTPATGTSGTSQAVHSTKTLATFVLEMIDEYRKQHHHKVAGAGITQQAVVLCPELPSLLWSCIDVVCLVFAPFTDETRGEPFLNLESQVDEESDSVVRKAIEKYGPGNVPRLMVKGRNEVAVDADSVVQLTSLEDYKSSVHANTWKTTMHFADSLKKNDIRIAFFNTTPQGGGVALMRHALIRFLRLLGVKCKWYVPRPNSEIFRITKNNHNILQGVDEKLQLEDEQAKMLDEWCEQNAARYWIKPDKGPLAHPDQGGAHVIIVDDPQMPKLVDIAKQIDPNRPVIFRSHIQVRADRANDESTNTARVWNWVWQNVKKCDVFVSHPVPDFVPNNVTSEKVGYMPATTDWLDGLNKKMDTWDTMHYMHEFCMDIASDTRKFKFAFPNRKYIVQIARFDPAKGIPDVLASYAYLRRHFMQDEEDIEKIPQLVIAGHGAIDDPDALPIYDETMAAINKLYPEFAEDIIVMRVGPSDQVLNVLMREAHVALQLSTREGFEVKVSEALHAGVPIIATWRGGIPLQVVGDRAGYLIERDVKDKETGQSVARDAGEFAQAVAEKLHLLFTSPTTYDSMSEYASNNVSDEVSTVGNALCWLYLADTLAKGKSVVPERMWIHDMARQLAAEEGVVFEDTKTETKLPRVDLLQPSQ</sequence>
<comment type="similarity">
    <text evidence="1">Belongs to the glycosyltransferase group 1 family. Glycosyltransferase 4 subfamily.</text>
</comment>
<dbReference type="InterPro" id="IPR049438">
    <property type="entry name" value="TreT_GT1"/>
</dbReference>
<keyword evidence="4" id="KW-0328">Glycosyltransferase</keyword>
<dbReference type="PANTHER" id="PTHR47779">
    <property type="entry name" value="SYNTHASE (CCG-9), PUTATIVE (AFU_ORTHOLOGUE AFUA_3G12100)-RELATED"/>
    <property type="match status" value="1"/>
</dbReference>
<dbReference type="Pfam" id="PF00534">
    <property type="entry name" value="Glycos_transf_1"/>
    <property type="match status" value="1"/>
</dbReference>
<keyword evidence="3" id="KW-0313">Glucose metabolism</keyword>
<evidence type="ECO:0000256" key="7">
    <source>
        <dbReference type="SAM" id="MobiDB-lite"/>
    </source>
</evidence>
<gene>
    <name evidence="10" type="ORF">JI435_093390</name>
</gene>
<keyword evidence="5" id="KW-0808">Transferase</keyword>
<feature type="compositionally biased region" description="Low complexity" evidence="7">
    <location>
        <begin position="89"/>
        <end position="104"/>
    </location>
</feature>
<organism evidence="10 11">
    <name type="scientific">Phaeosphaeria nodorum (strain SN15 / ATCC MYA-4574 / FGSC 10173)</name>
    <name type="common">Glume blotch fungus</name>
    <name type="synonym">Parastagonospora nodorum</name>
    <dbReference type="NCBI Taxonomy" id="321614"/>
    <lineage>
        <taxon>Eukaryota</taxon>
        <taxon>Fungi</taxon>
        <taxon>Dikarya</taxon>
        <taxon>Ascomycota</taxon>
        <taxon>Pezizomycotina</taxon>
        <taxon>Dothideomycetes</taxon>
        <taxon>Pleosporomycetidae</taxon>
        <taxon>Pleosporales</taxon>
        <taxon>Pleosporineae</taxon>
        <taxon>Phaeosphaeriaceae</taxon>
        <taxon>Parastagonospora</taxon>
    </lineage>
</organism>
<dbReference type="EMBL" id="CP069033">
    <property type="protein sequence ID" value="QRD00806.1"/>
    <property type="molecule type" value="Genomic_DNA"/>
</dbReference>
<dbReference type="InterPro" id="IPR052078">
    <property type="entry name" value="Trehalose_Metab_GTase"/>
</dbReference>